<feature type="domain" description="Siderophore-interacting FAD-binding" evidence="3">
    <location>
        <begin position="41"/>
        <end position="92"/>
    </location>
</feature>
<dbReference type="PANTHER" id="PTHR30157">
    <property type="entry name" value="FERRIC REDUCTASE, NADPH-DEPENDENT"/>
    <property type="match status" value="1"/>
</dbReference>
<dbReference type="CDD" id="cd06193">
    <property type="entry name" value="siderophore_interacting"/>
    <property type="match status" value="1"/>
</dbReference>
<dbReference type="InterPro" id="IPR017938">
    <property type="entry name" value="Riboflavin_synthase-like_b-brl"/>
</dbReference>
<comment type="similarity">
    <text evidence="1">Belongs to the SIP oxidoreductase family.</text>
</comment>
<dbReference type="InterPro" id="IPR013113">
    <property type="entry name" value="SIP_FAD-bd"/>
</dbReference>
<evidence type="ECO:0000256" key="1">
    <source>
        <dbReference type="ARBA" id="ARBA00035644"/>
    </source>
</evidence>
<dbReference type="InterPro" id="IPR039374">
    <property type="entry name" value="SIP_fam"/>
</dbReference>
<dbReference type="RefSeq" id="WP_379678750.1">
    <property type="nucleotide sequence ID" value="NZ_JBHLWP010000009.1"/>
</dbReference>
<evidence type="ECO:0000259" key="3">
    <source>
        <dbReference type="Pfam" id="PF08021"/>
    </source>
</evidence>
<protein>
    <submittedName>
        <fullName evidence="4">Siderophore-interacting protein</fullName>
    </submittedName>
</protein>
<dbReference type="Proteomes" id="UP001589773">
    <property type="component" value="Unassembled WGS sequence"/>
</dbReference>
<dbReference type="InterPro" id="IPR039261">
    <property type="entry name" value="FNR_nucleotide-bd"/>
</dbReference>
<sequence length="219" mass="23779">MWVVSWLPPAPERCDLDGLARFVSSSFDDHVKFMFDGPDGEQVRRDFTPLHYDAGARELTLEFALHEHGAASDWARAAVAGQPAIIAGPRGSMIIAQDYDWHLLAGDRSALPAIRRRLAELPAGARVIAVIAARGADRLPLETAAALDLHWVDDDGALLAALGALALPDGEGFAWYAGEAATAKAVRAILREEKGMPKEAMRVSSYWKQGVADHHEHLD</sequence>
<dbReference type="SUPFAM" id="SSF63380">
    <property type="entry name" value="Riboflavin synthase domain-like"/>
    <property type="match status" value="1"/>
</dbReference>
<evidence type="ECO:0000259" key="2">
    <source>
        <dbReference type="Pfam" id="PF04954"/>
    </source>
</evidence>
<feature type="domain" description="SIP-like Rossmann fold" evidence="2">
    <location>
        <begin position="100"/>
        <end position="210"/>
    </location>
</feature>
<gene>
    <name evidence="4" type="ORF">ACFFJK_08485</name>
</gene>
<dbReference type="Pfam" id="PF04954">
    <property type="entry name" value="SIP"/>
    <property type="match status" value="1"/>
</dbReference>
<proteinExistence type="inferred from homology"/>
<dbReference type="PANTHER" id="PTHR30157:SF0">
    <property type="entry name" value="NADPH-DEPENDENT FERRIC-CHELATE REDUCTASE"/>
    <property type="match status" value="1"/>
</dbReference>
<name>A0ABV6FEG5_9BURK</name>
<dbReference type="EMBL" id="JBHLWP010000009">
    <property type="protein sequence ID" value="MFC0251923.1"/>
    <property type="molecule type" value="Genomic_DNA"/>
</dbReference>
<evidence type="ECO:0000313" key="5">
    <source>
        <dbReference type="Proteomes" id="UP001589773"/>
    </source>
</evidence>
<comment type="caution">
    <text evidence="4">The sequence shown here is derived from an EMBL/GenBank/DDBJ whole genome shotgun (WGS) entry which is preliminary data.</text>
</comment>
<dbReference type="Gene3D" id="2.40.30.10">
    <property type="entry name" value="Translation factors"/>
    <property type="match status" value="1"/>
</dbReference>
<dbReference type="Gene3D" id="3.40.50.80">
    <property type="entry name" value="Nucleotide-binding domain of ferredoxin-NADP reductase (FNR) module"/>
    <property type="match status" value="1"/>
</dbReference>
<dbReference type="Pfam" id="PF08021">
    <property type="entry name" value="FAD_binding_9"/>
    <property type="match status" value="1"/>
</dbReference>
<organism evidence="4 5">
    <name type="scientific">Massilia consociata</name>
    <dbReference type="NCBI Taxonomy" id="760117"/>
    <lineage>
        <taxon>Bacteria</taxon>
        <taxon>Pseudomonadati</taxon>
        <taxon>Pseudomonadota</taxon>
        <taxon>Betaproteobacteria</taxon>
        <taxon>Burkholderiales</taxon>
        <taxon>Oxalobacteraceae</taxon>
        <taxon>Telluria group</taxon>
        <taxon>Massilia</taxon>
    </lineage>
</organism>
<reference evidence="4 5" key="1">
    <citation type="submission" date="2024-09" db="EMBL/GenBank/DDBJ databases">
        <authorList>
            <person name="Sun Q."/>
            <person name="Mori K."/>
        </authorList>
    </citation>
    <scope>NUCLEOTIDE SEQUENCE [LARGE SCALE GENOMIC DNA]</scope>
    <source>
        <strain evidence="4 5">CCM 7792</strain>
    </source>
</reference>
<evidence type="ECO:0000313" key="4">
    <source>
        <dbReference type="EMBL" id="MFC0251923.1"/>
    </source>
</evidence>
<dbReference type="InterPro" id="IPR007037">
    <property type="entry name" value="SIP_rossman_dom"/>
</dbReference>
<accession>A0ABV6FEG5</accession>
<keyword evidence="5" id="KW-1185">Reference proteome</keyword>